<evidence type="ECO:0000256" key="1">
    <source>
        <dbReference type="ARBA" id="ARBA00004533"/>
    </source>
</evidence>
<evidence type="ECO:0000256" key="13">
    <source>
        <dbReference type="PIRSR" id="PIRSR604329-50"/>
    </source>
</evidence>
<reference evidence="14 15" key="1">
    <citation type="submission" date="2015-03" db="EMBL/GenBank/DDBJ databases">
        <title>Draft genome sequence of Elstera litoralis.</title>
        <authorList>
            <person name="Rahalkar M.C."/>
            <person name="Dhakephalkar P.K."/>
            <person name="Pore S.D."/>
            <person name="Arora P."/>
            <person name="Kapse N.G."/>
            <person name="Pandit P.S."/>
        </authorList>
    </citation>
    <scope>NUCLEOTIDE SEQUENCE [LARGE SCALE GENOMIC DNA]</scope>
    <source>
        <strain evidence="14 15">Dia-1</strain>
    </source>
</reference>
<keyword evidence="5 12" id="KW-0479">Metal-binding</keyword>
<comment type="function">
    <text evidence="11 12">Heme chaperone required for the biogenesis of c-type cytochromes. Transiently binds heme delivered by CcmC and transfers the heme to apo-cytochromes in a process facilitated by CcmF and CcmH.</text>
</comment>
<dbReference type="PANTHER" id="PTHR34128">
    <property type="entry name" value="CYTOCHROME C-TYPE BIOGENESIS PROTEIN CCME HOMOLOG, MITOCHONDRIAL"/>
    <property type="match status" value="1"/>
</dbReference>
<dbReference type="AlphaFoldDB" id="A0A0F3ITS4"/>
<name>A0A0F3ITS4_9PROT</name>
<comment type="similarity">
    <text evidence="12">Belongs to the CcmE/CycJ family.</text>
</comment>
<dbReference type="Gene3D" id="2.40.50.140">
    <property type="entry name" value="Nucleic acid-binding proteins"/>
    <property type="match status" value="1"/>
</dbReference>
<sequence>MSLTSRAKTAKRRRLWAVVAGLGGLGVATALILTAFSDNLVFFRTPSDIVAGKVIPERRFRLGGLVEKGSVQRQSDGTTMLFRVTDTAESVTVTYKGVLPDLFREGQGVVAEGSLNRHGLFVASEVLAKHDENYMPKEVAEAIKASGQWKPGTAPAPK</sequence>
<gene>
    <name evidence="12" type="primary">ccmE</name>
    <name evidence="12" type="synonym">cycJ</name>
    <name evidence="14" type="ORF">VZ95_07685</name>
</gene>
<dbReference type="Pfam" id="PF03100">
    <property type="entry name" value="CcmE"/>
    <property type="match status" value="1"/>
</dbReference>
<keyword evidence="3 12" id="KW-0349">Heme</keyword>
<proteinExistence type="inferred from homology"/>
<dbReference type="InterPro" id="IPR036127">
    <property type="entry name" value="CcmE-like_sf"/>
</dbReference>
<dbReference type="PANTHER" id="PTHR34128:SF2">
    <property type="entry name" value="CYTOCHROME C-TYPE BIOGENESIS PROTEIN CCME HOMOLOG, MITOCHONDRIAL"/>
    <property type="match status" value="1"/>
</dbReference>
<evidence type="ECO:0000256" key="10">
    <source>
        <dbReference type="ARBA" id="ARBA00023136"/>
    </source>
</evidence>
<evidence type="ECO:0000256" key="8">
    <source>
        <dbReference type="ARBA" id="ARBA00022989"/>
    </source>
</evidence>
<keyword evidence="15" id="KW-1185">Reference proteome</keyword>
<dbReference type="HAMAP" id="MF_01959">
    <property type="entry name" value="CcmE"/>
    <property type="match status" value="1"/>
</dbReference>
<dbReference type="SUPFAM" id="SSF82093">
    <property type="entry name" value="Heme chaperone CcmE"/>
    <property type="match status" value="1"/>
</dbReference>
<accession>A0A0F3ITS4</accession>
<dbReference type="GO" id="GO:0017003">
    <property type="term" value="P:protein-heme linkage"/>
    <property type="evidence" value="ECO:0007669"/>
    <property type="project" value="UniProtKB-UniRule"/>
</dbReference>
<dbReference type="RefSeq" id="WP_045775333.1">
    <property type="nucleotide sequence ID" value="NZ_LAJY01000168.1"/>
</dbReference>
<dbReference type="Proteomes" id="UP000033774">
    <property type="component" value="Unassembled WGS sequence"/>
</dbReference>
<comment type="caution">
    <text evidence="14">The sequence shown here is derived from an EMBL/GenBank/DDBJ whole genome shotgun (WGS) entry which is preliminary data.</text>
</comment>
<keyword evidence="8 12" id="KW-1133">Transmembrane helix</keyword>
<dbReference type="InterPro" id="IPR004329">
    <property type="entry name" value="CcmE"/>
</dbReference>
<evidence type="ECO:0000313" key="14">
    <source>
        <dbReference type="EMBL" id="KJV10027.1"/>
    </source>
</evidence>
<evidence type="ECO:0000256" key="12">
    <source>
        <dbReference type="HAMAP-Rule" id="MF_01959"/>
    </source>
</evidence>
<dbReference type="NCBIfam" id="NF009729">
    <property type="entry name" value="PRK13254.1-3"/>
    <property type="match status" value="1"/>
</dbReference>
<dbReference type="GO" id="GO:0020037">
    <property type="term" value="F:heme binding"/>
    <property type="evidence" value="ECO:0007669"/>
    <property type="project" value="InterPro"/>
</dbReference>
<evidence type="ECO:0000256" key="11">
    <source>
        <dbReference type="ARBA" id="ARBA00056663"/>
    </source>
</evidence>
<organism evidence="14 15">
    <name type="scientific">Elstera litoralis</name>
    <dbReference type="NCBI Taxonomy" id="552518"/>
    <lineage>
        <taxon>Bacteria</taxon>
        <taxon>Pseudomonadati</taxon>
        <taxon>Pseudomonadota</taxon>
        <taxon>Alphaproteobacteria</taxon>
        <taxon>Rhodospirillales</taxon>
        <taxon>Rhodospirillaceae</taxon>
        <taxon>Elstera</taxon>
    </lineage>
</organism>
<dbReference type="GO" id="GO:0017004">
    <property type="term" value="P:cytochrome complex assembly"/>
    <property type="evidence" value="ECO:0007669"/>
    <property type="project" value="UniProtKB-KW"/>
</dbReference>
<keyword evidence="6 12" id="KW-0201">Cytochrome c-type biogenesis</keyword>
<dbReference type="GO" id="GO:0005886">
    <property type="term" value="C:plasma membrane"/>
    <property type="evidence" value="ECO:0007669"/>
    <property type="project" value="UniProtKB-SubCell"/>
</dbReference>
<keyword evidence="10 12" id="KW-0472">Membrane</keyword>
<dbReference type="OrthoDB" id="9793584at2"/>
<evidence type="ECO:0000256" key="6">
    <source>
        <dbReference type="ARBA" id="ARBA00022748"/>
    </source>
</evidence>
<evidence type="ECO:0000256" key="5">
    <source>
        <dbReference type="ARBA" id="ARBA00022723"/>
    </source>
</evidence>
<evidence type="ECO:0000256" key="3">
    <source>
        <dbReference type="ARBA" id="ARBA00022617"/>
    </source>
</evidence>
<dbReference type="FunFam" id="2.40.50.140:FF:000104">
    <property type="entry name" value="Cytochrome c-type biogenesis protein CcmE"/>
    <property type="match status" value="1"/>
</dbReference>
<keyword evidence="4 12" id="KW-0812">Transmembrane</keyword>
<dbReference type="NCBIfam" id="NF009731">
    <property type="entry name" value="PRK13254.1-5"/>
    <property type="match status" value="1"/>
</dbReference>
<protein>
    <recommendedName>
        <fullName evidence="12">Cytochrome c-type biogenesis protein CcmE</fullName>
    </recommendedName>
    <alternativeName>
        <fullName evidence="12">Cytochrome c maturation protein E</fullName>
    </alternativeName>
    <alternativeName>
        <fullName evidence="12">Heme chaperone CcmE</fullName>
    </alternativeName>
</protein>
<keyword evidence="2 12" id="KW-1003">Cell membrane</keyword>
<feature type="binding site" description="axial binding residue" evidence="12 13">
    <location>
        <position position="134"/>
    </location>
    <ligand>
        <name>heme</name>
        <dbReference type="ChEBI" id="CHEBI:30413"/>
    </ligand>
    <ligandPart>
        <name>Fe</name>
        <dbReference type="ChEBI" id="CHEBI:18248"/>
    </ligandPart>
</feature>
<evidence type="ECO:0000313" key="15">
    <source>
        <dbReference type="Proteomes" id="UP000033774"/>
    </source>
</evidence>
<feature type="topological domain" description="Extracellular" evidence="12">
    <location>
        <begin position="36"/>
        <end position="158"/>
    </location>
</feature>
<evidence type="ECO:0000256" key="7">
    <source>
        <dbReference type="ARBA" id="ARBA00022968"/>
    </source>
</evidence>
<evidence type="ECO:0000256" key="4">
    <source>
        <dbReference type="ARBA" id="ARBA00022692"/>
    </source>
</evidence>
<keyword evidence="9 12" id="KW-0408">Iron</keyword>
<dbReference type="EMBL" id="LAJY01000168">
    <property type="protein sequence ID" value="KJV10027.1"/>
    <property type="molecule type" value="Genomic_DNA"/>
</dbReference>
<dbReference type="PATRIC" id="fig|552518.3.peg.728"/>
<evidence type="ECO:0000256" key="9">
    <source>
        <dbReference type="ARBA" id="ARBA00023004"/>
    </source>
</evidence>
<feature type="binding site" description="covalent" evidence="12 13">
    <location>
        <position position="130"/>
    </location>
    <ligand>
        <name>heme</name>
        <dbReference type="ChEBI" id="CHEBI:30413"/>
    </ligand>
</feature>
<keyword evidence="7 12" id="KW-0735">Signal-anchor</keyword>
<comment type="subcellular location">
    <subcellularLocation>
        <location evidence="1">Cell inner membrane</location>
    </subcellularLocation>
    <subcellularLocation>
        <location evidence="12">Cell membrane</location>
        <topology evidence="12">Single-pass type II membrane protein</topology>
    </subcellularLocation>
</comment>
<evidence type="ECO:0000256" key="2">
    <source>
        <dbReference type="ARBA" id="ARBA00022475"/>
    </source>
</evidence>
<dbReference type="GO" id="GO:0046872">
    <property type="term" value="F:metal ion binding"/>
    <property type="evidence" value="ECO:0007669"/>
    <property type="project" value="UniProtKB-KW"/>
</dbReference>
<feature type="topological domain" description="Cytoplasmic" evidence="12">
    <location>
        <begin position="1"/>
        <end position="14"/>
    </location>
</feature>
<dbReference type="InterPro" id="IPR012340">
    <property type="entry name" value="NA-bd_OB-fold"/>
</dbReference>
<dbReference type="NCBIfam" id="NF009727">
    <property type="entry name" value="PRK13254.1-1"/>
    <property type="match status" value="1"/>
</dbReference>